<dbReference type="Proteomes" id="UP000265719">
    <property type="component" value="Chromosome"/>
</dbReference>
<feature type="transmembrane region" description="Helical" evidence="8">
    <location>
        <begin position="32"/>
        <end position="56"/>
    </location>
</feature>
<dbReference type="CDD" id="cd06261">
    <property type="entry name" value="TM_PBP2"/>
    <property type="match status" value="1"/>
</dbReference>
<protein>
    <submittedName>
        <fullName evidence="11">ABC transporter permease</fullName>
    </submittedName>
</protein>
<dbReference type="PANTHER" id="PTHR42929">
    <property type="entry name" value="INNER MEMBRANE ABC TRANSPORTER PERMEASE PROTEIN YDCU-RELATED-RELATED"/>
    <property type="match status" value="1"/>
</dbReference>
<dbReference type="GO" id="GO:0005886">
    <property type="term" value="C:plasma membrane"/>
    <property type="evidence" value="ECO:0007669"/>
    <property type="project" value="UniProtKB-SubCell"/>
</dbReference>
<dbReference type="KEGG" id="thao:NI17_005025"/>
<evidence type="ECO:0000256" key="6">
    <source>
        <dbReference type="ARBA" id="ARBA00022989"/>
    </source>
</evidence>
<dbReference type="Gene3D" id="1.10.3720.10">
    <property type="entry name" value="MetI-like"/>
    <property type="match status" value="1"/>
</dbReference>
<dbReference type="Pfam" id="PF00528">
    <property type="entry name" value="BPD_transp_1"/>
    <property type="match status" value="1"/>
</dbReference>
<keyword evidence="3 8" id="KW-0813">Transport</keyword>
<dbReference type="SUPFAM" id="SSF161098">
    <property type="entry name" value="MetI-like"/>
    <property type="match status" value="1"/>
</dbReference>
<gene>
    <name evidence="11" type="ORF">NI17_005025</name>
</gene>
<keyword evidence="4" id="KW-1003">Cell membrane</keyword>
<feature type="transmembrane region" description="Helical" evidence="8">
    <location>
        <begin position="169"/>
        <end position="190"/>
    </location>
</feature>
<sequence>MMSLTTERPVPTGRGTTEKTKPWSSTLPLRTALFMVAPLGVAIALFVIYPLITLVWDSVTMGDGPGNYGAALSSGAVRRAIGVTLLDSAVVMVLAVVGGTAMAWTLRTTRRGWVKALVWAAVLLPFWMGVVVKNYAFALLLAREGPINSLLLRVGAVQEPLELMYTPTAVVLGMTYTMLPYAFLAVYPSVSMVNLDLLNAARGMGASERRAFGGIVLPLIRPGLIAGCAIVFAMSIGFYVTPVLLGGAQTPFIATVISDDIFRFFDYPRAAATSVILLVIALTTLAVTIRAVGLKAIRGGLG</sequence>
<evidence type="ECO:0000313" key="12">
    <source>
        <dbReference type="Proteomes" id="UP000265719"/>
    </source>
</evidence>
<keyword evidence="6 8" id="KW-1133">Transmembrane helix</keyword>
<feature type="transmembrane region" description="Helical" evidence="8">
    <location>
        <begin position="116"/>
        <end position="142"/>
    </location>
</feature>
<keyword evidence="7 8" id="KW-0472">Membrane</keyword>
<comment type="subcellular location">
    <subcellularLocation>
        <location evidence="1 8">Cell membrane</location>
        <topology evidence="1 8">Multi-pass membrane protein</topology>
    </subcellularLocation>
</comment>
<dbReference type="InterPro" id="IPR000515">
    <property type="entry name" value="MetI-like"/>
</dbReference>
<proteinExistence type="inferred from homology"/>
<reference evidence="11" key="1">
    <citation type="submission" date="2020-10" db="EMBL/GenBank/DDBJ databases">
        <title>De novo genome project of the cellulose decomposer Thermobifida halotolerans type strain.</title>
        <authorList>
            <person name="Nagy I."/>
            <person name="Horvath B."/>
            <person name="Kukolya J."/>
            <person name="Nagy I."/>
            <person name="Orsini M."/>
        </authorList>
    </citation>
    <scope>NUCLEOTIDE SEQUENCE</scope>
    <source>
        <strain evidence="11">DSM 44931</strain>
    </source>
</reference>
<evidence type="ECO:0000256" key="7">
    <source>
        <dbReference type="ARBA" id="ARBA00023136"/>
    </source>
</evidence>
<accession>A0AA97M531</accession>
<dbReference type="EMBL" id="CP063196">
    <property type="protein sequence ID" value="UOE20582.1"/>
    <property type="molecule type" value="Genomic_DNA"/>
</dbReference>
<comment type="similarity">
    <text evidence="2">Belongs to the binding-protein-dependent transport system permease family. CysTW subfamily.</text>
</comment>
<dbReference type="RefSeq" id="WP_068691918.1">
    <property type="nucleotide sequence ID" value="NZ_CP063196.1"/>
</dbReference>
<dbReference type="GO" id="GO:0055085">
    <property type="term" value="P:transmembrane transport"/>
    <property type="evidence" value="ECO:0007669"/>
    <property type="project" value="InterPro"/>
</dbReference>
<organism evidence="11 12">
    <name type="scientific">Thermobifida halotolerans</name>
    <dbReference type="NCBI Taxonomy" id="483545"/>
    <lineage>
        <taxon>Bacteria</taxon>
        <taxon>Bacillati</taxon>
        <taxon>Actinomycetota</taxon>
        <taxon>Actinomycetes</taxon>
        <taxon>Streptosporangiales</taxon>
        <taxon>Nocardiopsidaceae</taxon>
        <taxon>Thermobifida</taxon>
    </lineage>
</organism>
<evidence type="ECO:0000256" key="2">
    <source>
        <dbReference type="ARBA" id="ARBA00007069"/>
    </source>
</evidence>
<keyword evidence="12" id="KW-1185">Reference proteome</keyword>
<feature type="transmembrane region" description="Helical" evidence="8">
    <location>
        <begin position="211"/>
        <end position="240"/>
    </location>
</feature>
<evidence type="ECO:0000256" key="9">
    <source>
        <dbReference type="SAM" id="MobiDB-lite"/>
    </source>
</evidence>
<evidence type="ECO:0000259" key="10">
    <source>
        <dbReference type="PROSITE" id="PS50928"/>
    </source>
</evidence>
<feature type="domain" description="ABC transmembrane type-1" evidence="10">
    <location>
        <begin position="81"/>
        <end position="288"/>
    </location>
</feature>
<evidence type="ECO:0000256" key="5">
    <source>
        <dbReference type="ARBA" id="ARBA00022692"/>
    </source>
</evidence>
<dbReference type="InterPro" id="IPR035906">
    <property type="entry name" value="MetI-like_sf"/>
</dbReference>
<name>A0AA97M531_9ACTN</name>
<feature type="region of interest" description="Disordered" evidence="9">
    <location>
        <begin position="1"/>
        <end position="23"/>
    </location>
</feature>
<evidence type="ECO:0000256" key="1">
    <source>
        <dbReference type="ARBA" id="ARBA00004651"/>
    </source>
</evidence>
<evidence type="ECO:0000256" key="3">
    <source>
        <dbReference type="ARBA" id="ARBA00022448"/>
    </source>
</evidence>
<dbReference type="PANTHER" id="PTHR42929:SF5">
    <property type="entry name" value="ABC TRANSPORTER PERMEASE PROTEIN"/>
    <property type="match status" value="1"/>
</dbReference>
<evidence type="ECO:0000313" key="11">
    <source>
        <dbReference type="EMBL" id="UOE20582.1"/>
    </source>
</evidence>
<dbReference type="AlphaFoldDB" id="A0AA97M531"/>
<keyword evidence="5 8" id="KW-0812">Transmembrane</keyword>
<evidence type="ECO:0000256" key="8">
    <source>
        <dbReference type="RuleBase" id="RU363032"/>
    </source>
</evidence>
<dbReference type="PROSITE" id="PS50928">
    <property type="entry name" value="ABC_TM1"/>
    <property type="match status" value="1"/>
</dbReference>
<feature type="transmembrane region" description="Helical" evidence="8">
    <location>
        <begin position="76"/>
        <end position="104"/>
    </location>
</feature>
<evidence type="ECO:0000256" key="4">
    <source>
        <dbReference type="ARBA" id="ARBA00022475"/>
    </source>
</evidence>
<feature type="transmembrane region" description="Helical" evidence="8">
    <location>
        <begin position="270"/>
        <end position="292"/>
    </location>
</feature>